<evidence type="ECO:0000313" key="3">
    <source>
        <dbReference type="EMBL" id="ETO11384.1"/>
    </source>
</evidence>
<dbReference type="Pfam" id="PF00004">
    <property type="entry name" value="AAA"/>
    <property type="match status" value="1"/>
</dbReference>
<keyword evidence="1" id="KW-0812">Transmembrane</keyword>
<comment type="caution">
    <text evidence="3">The sequence shown here is derived from an EMBL/GenBank/DDBJ whole genome shotgun (WGS) entry which is preliminary data.</text>
</comment>
<feature type="transmembrane region" description="Helical" evidence="1">
    <location>
        <begin position="307"/>
        <end position="331"/>
    </location>
</feature>
<keyword evidence="1" id="KW-1133">Transmembrane helix</keyword>
<dbReference type="EMBL" id="ASPP01022532">
    <property type="protein sequence ID" value="ETO11384.1"/>
    <property type="molecule type" value="Genomic_DNA"/>
</dbReference>
<evidence type="ECO:0000259" key="2">
    <source>
        <dbReference type="SMART" id="SM00382"/>
    </source>
</evidence>
<dbReference type="SUPFAM" id="SSF52540">
    <property type="entry name" value="P-loop containing nucleoside triphosphate hydrolases"/>
    <property type="match status" value="1"/>
</dbReference>
<dbReference type="Proteomes" id="UP000023152">
    <property type="component" value="Unassembled WGS sequence"/>
</dbReference>
<sequence>MQIFVICTFFFFCKKKKKLVMGALKSAIVRKKQNKSEQLELTMDDLLGACRQQIVGQLELTGFSRRVVPEKCLQDVVLLASVKKTMETIIYRNKSAKVLSGQWGFEVFGVYVPEGTAILISGPDGVGKSTLAEVIAYECGKPMKVVTCAELLHLHHVRGASNTKDNVFSDLNTGAILVIENAELLFDEKTYNPAIGFILFQMRMHTTIFIFIIQGELHKGLLLNMSPVQKTLFKQFHFTIQLEHPNTKIRCELWQKLIPSQTPFEILDVTTSKSNQKQSTNPIDFQILAEKYPRFTHKDIKRVIVELLFFVVVEIFVVQFYSFLACGIACLRKEQNQRYLKMSDLLECAQNLEEKLENDEFSLRGLFGIYIFDETFPKLDFKIFYLKNNFIFSVPY</sequence>
<keyword evidence="1" id="KW-0472">Membrane</keyword>
<dbReference type="SMART" id="SM00382">
    <property type="entry name" value="AAA"/>
    <property type="match status" value="1"/>
</dbReference>
<accession>X6MC23</accession>
<dbReference type="InterPro" id="IPR027417">
    <property type="entry name" value="P-loop_NTPase"/>
</dbReference>
<keyword evidence="4" id="KW-1185">Reference proteome</keyword>
<evidence type="ECO:0000256" key="1">
    <source>
        <dbReference type="SAM" id="Phobius"/>
    </source>
</evidence>
<feature type="domain" description="AAA+ ATPase" evidence="2">
    <location>
        <begin position="114"/>
        <end position="236"/>
    </location>
</feature>
<dbReference type="Gene3D" id="3.40.50.300">
    <property type="entry name" value="P-loop containing nucleotide triphosphate hydrolases"/>
    <property type="match status" value="1"/>
</dbReference>
<organism evidence="3 4">
    <name type="scientific">Reticulomyxa filosa</name>
    <dbReference type="NCBI Taxonomy" id="46433"/>
    <lineage>
        <taxon>Eukaryota</taxon>
        <taxon>Sar</taxon>
        <taxon>Rhizaria</taxon>
        <taxon>Retaria</taxon>
        <taxon>Foraminifera</taxon>
        <taxon>Monothalamids</taxon>
        <taxon>Reticulomyxidae</taxon>
        <taxon>Reticulomyxa</taxon>
    </lineage>
</organism>
<dbReference type="AlphaFoldDB" id="X6MC23"/>
<reference evidence="3 4" key="1">
    <citation type="journal article" date="2013" name="Curr. Biol.">
        <title>The Genome of the Foraminiferan Reticulomyxa filosa.</title>
        <authorList>
            <person name="Glockner G."/>
            <person name="Hulsmann N."/>
            <person name="Schleicher M."/>
            <person name="Noegel A.A."/>
            <person name="Eichinger L."/>
            <person name="Gallinger C."/>
            <person name="Pawlowski J."/>
            <person name="Sierra R."/>
            <person name="Euteneuer U."/>
            <person name="Pillet L."/>
            <person name="Moustafa A."/>
            <person name="Platzer M."/>
            <person name="Groth M."/>
            <person name="Szafranski K."/>
            <person name="Schliwa M."/>
        </authorList>
    </citation>
    <scope>NUCLEOTIDE SEQUENCE [LARGE SCALE GENOMIC DNA]</scope>
</reference>
<dbReference type="InterPro" id="IPR003593">
    <property type="entry name" value="AAA+_ATPase"/>
</dbReference>
<dbReference type="GO" id="GO:0016887">
    <property type="term" value="F:ATP hydrolysis activity"/>
    <property type="evidence" value="ECO:0007669"/>
    <property type="project" value="InterPro"/>
</dbReference>
<dbReference type="InterPro" id="IPR003959">
    <property type="entry name" value="ATPase_AAA_core"/>
</dbReference>
<dbReference type="GO" id="GO:0005524">
    <property type="term" value="F:ATP binding"/>
    <property type="evidence" value="ECO:0007669"/>
    <property type="project" value="InterPro"/>
</dbReference>
<proteinExistence type="predicted"/>
<protein>
    <recommendedName>
        <fullName evidence="2">AAA+ ATPase domain-containing protein</fullName>
    </recommendedName>
</protein>
<dbReference type="OrthoDB" id="10042665at2759"/>
<name>X6MC23_RETFI</name>
<evidence type="ECO:0000313" key="4">
    <source>
        <dbReference type="Proteomes" id="UP000023152"/>
    </source>
</evidence>
<gene>
    <name evidence="3" type="ORF">RFI_25992</name>
</gene>